<dbReference type="SUPFAM" id="SSF46785">
    <property type="entry name" value="Winged helix' DNA-binding domain"/>
    <property type="match status" value="1"/>
</dbReference>
<evidence type="ECO:0000313" key="2">
    <source>
        <dbReference type="Proteomes" id="UP000195331"/>
    </source>
</evidence>
<reference evidence="1 2" key="1">
    <citation type="submission" date="2017-04" db="EMBL/GenBank/DDBJ databases">
        <title>Whole Genome Sequence of 1,4-Dioxane Degrading Bacterium Mycobacterium dioxanotrophicus PH-06.</title>
        <authorList>
            <person name="He Y."/>
        </authorList>
    </citation>
    <scope>NUCLEOTIDE SEQUENCE [LARGE SCALE GENOMIC DNA]</scope>
    <source>
        <strain evidence="1 2">PH-06</strain>
    </source>
</reference>
<organism evidence="1 2">
    <name type="scientific">Mycobacterium dioxanotrophicus</name>
    <dbReference type="NCBI Taxonomy" id="482462"/>
    <lineage>
        <taxon>Bacteria</taxon>
        <taxon>Bacillati</taxon>
        <taxon>Actinomycetota</taxon>
        <taxon>Actinomycetes</taxon>
        <taxon>Mycobacteriales</taxon>
        <taxon>Mycobacteriaceae</taxon>
        <taxon>Mycobacterium</taxon>
    </lineage>
</organism>
<accession>A0A1Y0C6M7</accession>
<gene>
    <name evidence="1" type="ORF">BTO20_22205</name>
</gene>
<dbReference type="KEGG" id="mdx:BTO20_22205"/>
<dbReference type="InterPro" id="IPR036388">
    <property type="entry name" value="WH-like_DNA-bd_sf"/>
</dbReference>
<dbReference type="Pfam" id="PF12840">
    <property type="entry name" value="HTH_20"/>
    <property type="match status" value="1"/>
</dbReference>
<protein>
    <submittedName>
        <fullName evidence="1">Transcriptional regulator</fullName>
    </submittedName>
</protein>
<dbReference type="InterPro" id="IPR036390">
    <property type="entry name" value="WH_DNA-bd_sf"/>
</dbReference>
<evidence type="ECO:0000313" key="1">
    <source>
        <dbReference type="EMBL" id="ART70888.1"/>
    </source>
</evidence>
<dbReference type="EMBL" id="CP020809">
    <property type="protein sequence ID" value="ART70888.1"/>
    <property type="molecule type" value="Genomic_DNA"/>
</dbReference>
<dbReference type="AlphaFoldDB" id="A0A1Y0C6M7"/>
<dbReference type="Gene3D" id="1.10.10.10">
    <property type="entry name" value="Winged helix-like DNA-binding domain superfamily/Winged helix DNA-binding domain"/>
    <property type="match status" value="1"/>
</dbReference>
<dbReference type="RefSeq" id="WP_087078305.1">
    <property type="nucleotide sequence ID" value="NZ_CP020809.1"/>
</dbReference>
<dbReference type="Proteomes" id="UP000195331">
    <property type="component" value="Chromosome"/>
</dbReference>
<name>A0A1Y0C6M7_9MYCO</name>
<sequence>MSRRADVLEILRAATEPMTIIELADALEVHPNTARFHLEALVDTGQVQRVDSDHRGPGRPPQLFRAVRRMDPGGPTRYRVLADILTQALATEPDPGARALDIGRAWGRGVPQPNSDSPAGALVGLLDEFGFAPERSVSDQVRLRHCPFLELAETRAAVVCPIHLGLMQGALESWQSPIGVDRLDAFVEPDLCLVHLTTEGDTR</sequence>
<proteinExistence type="predicted"/>
<keyword evidence="2" id="KW-1185">Reference proteome</keyword>
<dbReference type="OrthoDB" id="3399802at2"/>